<dbReference type="Proteomes" id="UP000631114">
    <property type="component" value="Unassembled WGS sequence"/>
</dbReference>
<proteinExistence type="inferred from homology"/>
<evidence type="ECO:0000259" key="6">
    <source>
        <dbReference type="Pfam" id="PF08646"/>
    </source>
</evidence>
<evidence type="ECO:0000313" key="7">
    <source>
        <dbReference type="EMBL" id="KAF9599154.1"/>
    </source>
</evidence>
<evidence type="ECO:0000256" key="5">
    <source>
        <dbReference type="ARBA" id="ARBA00023125"/>
    </source>
</evidence>
<name>A0A835LPT2_9MAGN</name>
<dbReference type="EMBL" id="JADFTS010000007">
    <property type="protein sequence ID" value="KAF9599154.1"/>
    <property type="molecule type" value="Genomic_DNA"/>
</dbReference>
<dbReference type="CDD" id="cd04476">
    <property type="entry name" value="RPA1_DBD_C"/>
    <property type="match status" value="1"/>
</dbReference>
<keyword evidence="8" id="KW-1185">Reference proteome</keyword>
<keyword evidence="4" id="KW-0862">Zinc</keyword>
<comment type="caution">
    <text evidence="7">The sequence shown here is derived from an EMBL/GenBank/DDBJ whole genome shotgun (WGS) entry which is preliminary data.</text>
</comment>
<evidence type="ECO:0000256" key="2">
    <source>
        <dbReference type="ARBA" id="ARBA00022723"/>
    </source>
</evidence>
<dbReference type="AlphaFoldDB" id="A0A835LPT2"/>
<comment type="similarity">
    <text evidence="1">Belongs to the replication factor A protein 1 family.</text>
</comment>
<dbReference type="SUPFAM" id="SSF50249">
    <property type="entry name" value="Nucleic acid-binding proteins"/>
    <property type="match status" value="1"/>
</dbReference>
<feature type="domain" description="Replication factor A C-terminal" evidence="6">
    <location>
        <begin position="53"/>
        <end position="188"/>
    </location>
</feature>
<feature type="non-terminal residue" evidence="7">
    <location>
        <position position="200"/>
    </location>
</feature>
<dbReference type="InterPro" id="IPR047192">
    <property type="entry name" value="Euk_RPA1_DBD_C"/>
</dbReference>
<gene>
    <name evidence="7" type="ORF">IFM89_035433</name>
</gene>
<dbReference type="GO" id="GO:0008270">
    <property type="term" value="F:zinc ion binding"/>
    <property type="evidence" value="ECO:0007669"/>
    <property type="project" value="UniProtKB-KW"/>
</dbReference>
<dbReference type="InterPro" id="IPR012340">
    <property type="entry name" value="NA-bd_OB-fold"/>
</dbReference>
<dbReference type="PANTHER" id="PTHR47165">
    <property type="entry name" value="OS03G0429900 PROTEIN"/>
    <property type="match status" value="1"/>
</dbReference>
<dbReference type="Gene3D" id="2.40.50.140">
    <property type="entry name" value="Nucleic acid-binding proteins"/>
    <property type="match status" value="1"/>
</dbReference>
<organism evidence="7 8">
    <name type="scientific">Coptis chinensis</name>
    <dbReference type="NCBI Taxonomy" id="261450"/>
    <lineage>
        <taxon>Eukaryota</taxon>
        <taxon>Viridiplantae</taxon>
        <taxon>Streptophyta</taxon>
        <taxon>Embryophyta</taxon>
        <taxon>Tracheophyta</taxon>
        <taxon>Spermatophyta</taxon>
        <taxon>Magnoliopsida</taxon>
        <taxon>Ranunculales</taxon>
        <taxon>Ranunculaceae</taxon>
        <taxon>Coptidoideae</taxon>
        <taxon>Coptis</taxon>
    </lineage>
</organism>
<evidence type="ECO:0000256" key="1">
    <source>
        <dbReference type="ARBA" id="ARBA00005690"/>
    </source>
</evidence>
<evidence type="ECO:0000313" key="8">
    <source>
        <dbReference type="Proteomes" id="UP000631114"/>
    </source>
</evidence>
<dbReference type="OrthoDB" id="675205at2759"/>
<evidence type="ECO:0000256" key="3">
    <source>
        <dbReference type="ARBA" id="ARBA00022771"/>
    </source>
</evidence>
<dbReference type="PANTHER" id="PTHR47165:SF4">
    <property type="entry name" value="OS03G0429900 PROTEIN"/>
    <property type="match status" value="1"/>
</dbReference>
<sequence length="200" mass="22992">MAEKGYKRIKEINDTNGSYRIKVRVSRIWEATDFNTDKIKSLDMVLIDEHEKYFTCKASITKVMHENGWYYNACPNPNCGKKLNMNTGGYDCTKHGVVDPIQKYILKFDIEDNTATARATAFEEVASTLMKKSAVELIAMDSKDNGTEFAEKEFRKLIGQTAIFQIRVTKFNKERNNNSLTISKVFSLHNDYYNGEENPK</sequence>
<keyword evidence="5" id="KW-0238">DNA-binding</keyword>
<accession>A0A835LPT2</accession>
<dbReference type="InterPro" id="IPR013955">
    <property type="entry name" value="Rep_factor-A_C"/>
</dbReference>
<dbReference type="Pfam" id="PF08646">
    <property type="entry name" value="Rep_fac-A_C"/>
    <property type="match status" value="1"/>
</dbReference>
<protein>
    <recommendedName>
        <fullName evidence="6">Replication factor A C-terminal domain-containing protein</fullName>
    </recommendedName>
</protein>
<reference evidence="7 8" key="1">
    <citation type="submission" date="2020-10" db="EMBL/GenBank/DDBJ databases">
        <title>The Coptis chinensis genome and diversification of protoberbering-type alkaloids.</title>
        <authorList>
            <person name="Wang B."/>
            <person name="Shu S."/>
            <person name="Song C."/>
            <person name="Liu Y."/>
        </authorList>
    </citation>
    <scope>NUCLEOTIDE SEQUENCE [LARGE SCALE GENOMIC DNA]</scope>
    <source>
        <strain evidence="7">HL-2020</strain>
        <tissue evidence="7">Leaf</tissue>
    </source>
</reference>
<evidence type="ECO:0000256" key="4">
    <source>
        <dbReference type="ARBA" id="ARBA00022833"/>
    </source>
</evidence>
<dbReference type="GO" id="GO:0003677">
    <property type="term" value="F:DNA binding"/>
    <property type="evidence" value="ECO:0007669"/>
    <property type="project" value="UniProtKB-KW"/>
</dbReference>
<keyword evidence="2" id="KW-0479">Metal-binding</keyword>
<keyword evidence="3" id="KW-0863">Zinc-finger</keyword>